<feature type="region of interest" description="Disordered" evidence="1">
    <location>
        <begin position="22"/>
        <end position="53"/>
    </location>
</feature>
<keyword evidence="2" id="KW-1133">Transmembrane helix</keyword>
<gene>
    <name evidence="3" type="primary">g12483</name>
    <name evidence="3" type="ORF">VP750_LOCUS11107</name>
</gene>
<dbReference type="Proteomes" id="UP001497392">
    <property type="component" value="Unassembled WGS sequence"/>
</dbReference>
<reference evidence="3 4" key="1">
    <citation type="submission" date="2024-06" db="EMBL/GenBank/DDBJ databases">
        <authorList>
            <person name="Kraege A."/>
            <person name="Thomma B."/>
        </authorList>
    </citation>
    <scope>NUCLEOTIDE SEQUENCE [LARGE SCALE GENOMIC DNA]</scope>
</reference>
<name>A0ABP1GAG3_9CHLO</name>
<evidence type="ECO:0000256" key="2">
    <source>
        <dbReference type="SAM" id="Phobius"/>
    </source>
</evidence>
<evidence type="ECO:0000313" key="3">
    <source>
        <dbReference type="EMBL" id="CAL5229201.1"/>
    </source>
</evidence>
<sequence>MASFAASTVQLLEEAVCSTSGQGGLAHGSAAQRPFSGRRPGLGKSLQSGRSNEKRHTLLARADARSQDFQRGGLDFQRAAKLRLDQLVNRVQGDGEQELIESMLRSESPESKLLLGLLSGSIITAGALVVCWLSGSSPAGGAHLSLESVRAAAVGLLTGAPIAALYAALWTPAARRAFPALEDMHKAECDPLDALFEGMTPAQRAAMMISETIPMTIMLMPAAQGALTRSFETYAAYLGDMGLAIPGNLPAALALTTTAAVAGLAKLLEHGISPEEYNAVQSAVQNADKFYRVTSEGQQKDPATMAKVFKAEAADWVGRQQLASHIGALLVAFEVAFLGILWRETGDLAAPAAAYLLFNGVTVQRRAVYMRRRK</sequence>
<accession>A0ABP1GAG3</accession>
<evidence type="ECO:0000313" key="4">
    <source>
        <dbReference type="Proteomes" id="UP001497392"/>
    </source>
</evidence>
<keyword evidence="4" id="KW-1185">Reference proteome</keyword>
<organism evidence="3 4">
    <name type="scientific">Coccomyxa viridis</name>
    <dbReference type="NCBI Taxonomy" id="1274662"/>
    <lineage>
        <taxon>Eukaryota</taxon>
        <taxon>Viridiplantae</taxon>
        <taxon>Chlorophyta</taxon>
        <taxon>core chlorophytes</taxon>
        <taxon>Trebouxiophyceae</taxon>
        <taxon>Trebouxiophyceae incertae sedis</taxon>
        <taxon>Coccomyxaceae</taxon>
        <taxon>Coccomyxa</taxon>
    </lineage>
</organism>
<proteinExistence type="predicted"/>
<dbReference type="EMBL" id="CAXHTA020000020">
    <property type="protein sequence ID" value="CAL5229201.1"/>
    <property type="molecule type" value="Genomic_DNA"/>
</dbReference>
<keyword evidence="2" id="KW-0472">Membrane</keyword>
<feature type="transmembrane region" description="Helical" evidence="2">
    <location>
        <begin position="151"/>
        <end position="169"/>
    </location>
</feature>
<protein>
    <submittedName>
        <fullName evidence="3">G12483 protein</fullName>
    </submittedName>
</protein>
<comment type="caution">
    <text evidence="3">The sequence shown here is derived from an EMBL/GenBank/DDBJ whole genome shotgun (WGS) entry which is preliminary data.</text>
</comment>
<feature type="transmembrane region" description="Helical" evidence="2">
    <location>
        <begin position="113"/>
        <end position="135"/>
    </location>
</feature>
<keyword evidence="2" id="KW-0812">Transmembrane</keyword>
<evidence type="ECO:0000256" key="1">
    <source>
        <dbReference type="SAM" id="MobiDB-lite"/>
    </source>
</evidence>